<evidence type="ECO:0000256" key="1">
    <source>
        <dbReference type="ARBA" id="ARBA00009776"/>
    </source>
</evidence>
<reference evidence="10 11" key="1">
    <citation type="submission" date="2013-08" db="EMBL/GenBank/DDBJ databases">
        <authorList>
            <person name="Weinstock G."/>
            <person name="Sodergren E."/>
            <person name="Wylie T."/>
            <person name="Fulton L."/>
            <person name="Fulton R."/>
            <person name="Fronick C."/>
            <person name="O'Laughlin M."/>
            <person name="Godfrey J."/>
            <person name="Miner T."/>
            <person name="Herter B."/>
            <person name="Appelbaum E."/>
            <person name="Cordes M."/>
            <person name="Lek S."/>
            <person name="Wollam A."/>
            <person name="Pepin K.H."/>
            <person name="Palsikar V.B."/>
            <person name="Mitreva M."/>
            <person name="Wilson R.K."/>
        </authorList>
    </citation>
    <scope>NUCLEOTIDE SEQUENCE [LARGE SCALE GENOMIC DNA]</scope>
    <source>
        <strain evidence="10 11">ATCC BAA-474</strain>
    </source>
</reference>
<keyword evidence="4 8" id="KW-0547">Nucleotide-binding</keyword>
<evidence type="ECO:0000259" key="9">
    <source>
        <dbReference type="Pfam" id="PF02223"/>
    </source>
</evidence>
<accession>U7VEZ8</accession>
<dbReference type="eggNOG" id="COG0125">
    <property type="taxonomic scope" value="Bacteria"/>
</dbReference>
<dbReference type="InterPro" id="IPR027417">
    <property type="entry name" value="P-loop_NTPase"/>
</dbReference>
<dbReference type="GO" id="GO:0006233">
    <property type="term" value="P:dTDP biosynthetic process"/>
    <property type="evidence" value="ECO:0007669"/>
    <property type="project" value="InterPro"/>
</dbReference>
<dbReference type="STRING" id="1319815.HMPREF0202_00375"/>
<comment type="caution">
    <text evidence="8">Lacks conserved residue(s) required for the propagation of feature annotation.</text>
</comment>
<comment type="similarity">
    <text evidence="1 8">Belongs to the thymidylate kinase family.</text>
</comment>
<dbReference type="InterPro" id="IPR018094">
    <property type="entry name" value="Thymidylate_kinase"/>
</dbReference>
<dbReference type="GO" id="GO:0005524">
    <property type="term" value="F:ATP binding"/>
    <property type="evidence" value="ECO:0007669"/>
    <property type="project" value="UniProtKB-UniRule"/>
</dbReference>
<protein>
    <recommendedName>
        <fullName evidence="8">Thymidylate kinase</fullName>
        <ecNumber evidence="8">2.7.4.9</ecNumber>
    </recommendedName>
    <alternativeName>
        <fullName evidence="8">dTMP kinase</fullName>
    </alternativeName>
</protein>
<gene>
    <name evidence="8" type="primary">tmk</name>
    <name evidence="10" type="ORF">HMPREF0202_00375</name>
</gene>
<evidence type="ECO:0000256" key="2">
    <source>
        <dbReference type="ARBA" id="ARBA00022679"/>
    </source>
</evidence>
<evidence type="ECO:0000256" key="5">
    <source>
        <dbReference type="ARBA" id="ARBA00022777"/>
    </source>
</evidence>
<evidence type="ECO:0000256" key="8">
    <source>
        <dbReference type="HAMAP-Rule" id="MF_00165"/>
    </source>
</evidence>
<keyword evidence="3 8" id="KW-0545">Nucleotide biosynthesis</keyword>
<dbReference type="Pfam" id="PF02223">
    <property type="entry name" value="Thymidylate_kin"/>
    <property type="match status" value="1"/>
</dbReference>
<evidence type="ECO:0000256" key="6">
    <source>
        <dbReference type="ARBA" id="ARBA00022840"/>
    </source>
</evidence>
<dbReference type="PANTHER" id="PTHR10344">
    <property type="entry name" value="THYMIDYLATE KINASE"/>
    <property type="match status" value="1"/>
</dbReference>
<dbReference type="RefSeq" id="WP_023049924.1">
    <property type="nucleotide sequence ID" value="NZ_CP173065.2"/>
</dbReference>
<sequence length="231" mass="26652">MTIMQKIKRGRLIVIEGTDSSGKETQTAVLFERLSEKISNIRKISFPNYESPACAPVKMYLAGEFGTDAEKVNPYPASTMYAIDRYASYKTDWGKFYNDGGIIITDRYTTSNMVHQASKIDNSQEKEMYLSWLEDLEYSKMGIPRPDLVIFLNMPTETAQKLMAERKNKITGEDKKDIHEKNIEYLKKSHENACEISKKYSWKEIKCVENDRLKTIEEISNEVFELVNGIL</sequence>
<evidence type="ECO:0000313" key="10">
    <source>
        <dbReference type="EMBL" id="ERT69684.1"/>
    </source>
</evidence>
<dbReference type="InterPro" id="IPR039430">
    <property type="entry name" value="Thymidylate_kin-like_dom"/>
</dbReference>
<dbReference type="GO" id="GO:0006235">
    <property type="term" value="P:dTTP biosynthetic process"/>
    <property type="evidence" value="ECO:0007669"/>
    <property type="project" value="UniProtKB-UniRule"/>
</dbReference>
<evidence type="ECO:0000256" key="7">
    <source>
        <dbReference type="ARBA" id="ARBA00048743"/>
    </source>
</evidence>
<dbReference type="Gene3D" id="3.40.50.300">
    <property type="entry name" value="P-loop containing nucleotide triphosphate hydrolases"/>
    <property type="match status" value="1"/>
</dbReference>
<name>U7VEZ8_9FUSO</name>
<keyword evidence="2 8" id="KW-0808">Transferase</keyword>
<dbReference type="PANTHER" id="PTHR10344:SF4">
    <property type="entry name" value="UMP-CMP KINASE 2, MITOCHONDRIAL"/>
    <property type="match status" value="1"/>
</dbReference>
<evidence type="ECO:0000256" key="4">
    <source>
        <dbReference type="ARBA" id="ARBA00022741"/>
    </source>
</evidence>
<dbReference type="SUPFAM" id="SSF52540">
    <property type="entry name" value="P-loop containing nucleoside triphosphate hydrolases"/>
    <property type="match status" value="1"/>
</dbReference>
<dbReference type="EMBL" id="AXZF01000015">
    <property type="protein sequence ID" value="ERT69684.1"/>
    <property type="molecule type" value="Genomic_DNA"/>
</dbReference>
<keyword evidence="6 8" id="KW-0067">ATP-binding</keyword>
<proteinExistence type="inferred from homology"/>
<comment type="caution">
    <text evidence="10">The sequence shown here is derived from an EMBL/GenBank/DDBJ whole genome shotgun (WGS) entry which is preliminary data.</text>
</comment>
<dbReference type="HAMAP" id="MF_00165">
    <property type="entry name" value="Thymidylate_kinase"/>
    <property type="match status" value="1"/>
</dbReference>
<keyword evidence="11" id="KW-1185">Reference proteome</keyword>
<evidence type="ECO:0000256" key="3">
    <source>
        <dbReference type="ARBA" id="ARBA00022727"/>
    </source>
</evidence>
<keyword evidence="5 8" id="KW-0418">Kinase</keyword>
<feature type="domain" description="Thymidylate kinase-like" evidence="9">
    <location>
        <begin position="15"/>
        <end position="206"/>
    </location>
</feature>
<comment type="catalytic activity">
    <reaction evidence="7 8">
        <text>dTMP + ATP = dTDP + ADP</text>
        <dbReference type="Rhea" id="RHEA:13517"/>
        <dbReference type="ChEBI" id="CHEBI:30616"/>
        <dbReference type="ChEBI" id="CHEBI:58369"/>
        <dbReference type="ChEBI" id="CHEBI:63528"/>
        <dbReference type="ChEBI" id="CHEBI:456216"/>
        <dbReference type="EC" id="2.7.4.9"/>
    </reaction>
</comment>
<dbReference type="HOGENOM" id="CLU_049131_1_0_0"/>
<dbReference type="GO" id="GO:0005829">
    <property type="term" value="C:cytosol"/>
    <property type="evidence" value="ECO:0007669"/>
    <property type="project" value="TreeGrafter"/>
</dbReference>
<dbReference type="PATRIC" id="fig|1319815.3.peg.360"/>
<dbReference type="FunFam" id="3.40.50.300:FF:002288">
    <property type="entry name" value="Probable thymidylate kinase"/>
    <property type="match status" value="1"/>
</dbReference>
<dbReference type="GO" id="GO:0004798">
    <property type="term" value="F:dTMP kinase activity"/>
    <property type="evidence" value="ECO:0007669"/>
    <property type="project" value="UniProtKB-UniRule"/>
</dbReference>
<comment type="function">
    <text evidence="8">Phosphorylation of dTMP to form dTDP in both de novo and salvage pathways of dTTP synthesis.</text>
</comment>
<dbReference type="AlphaFoldDB" id="U7VEZ8"/>
<organism evidence="10 11">
    <name type="scientific">Cetobacterium somerae ATCC BAA-474</name>
    <dbReference type="NCBI Taxonomy" id="1319815"/>
    <lineage>
        <taxon>Bacteria</taxon>
        <taxon>Fusobacteriati</taxon>
        <taxon>Fusobacteriota</taxon>
        <taxon>Fusobacteriia</taxon>
        <taxon>Fusobacteriales</taxon>
        <taxon>Fusobacteriaceae</taxon>
        <taxon>Cetobacterium</taxon>
    </lineage>
</organism>
<dbReference type="EC" id="2.7.4.9" evidence="8"/>
<dbReference type="Proteomes" id="UP000017081">
    <property type="component" value="Unassembled WGS sequence"/>
</dbReference>
<dbReference type="GO" id="GO:0006227">
    <property type="term" value="P:dUDP biosynthetic process"/>
    <property type="evidence" value="ECO:0007669"/>
    <property type="project" value="TreeGrafter"/>
</dbReference>
<evidence type="ECO:0000313" key="11">
    <source>
        <dbReference type="Proteomes" id="UP000017081"/>
    </source>
</evidence>